<dbReference type="AlphaFoldDB" id="A0A4S8L4Z6"/>
<evidence type="ECO:0000313" key="3">
    <source>
        <dbReference type="Proteomes" id="UP000297245"/>
    </source>
</evidence>
<keyword evidence="3" id="KW-1185">Reference proteome</keyword>
<dbReference type="EMBL" id="ML179665">
    <property type="protein sequence ID" value="THU83403.1"/>
    <property type="molecule type" value="Genomic_DNA"/>
</dbReference>
<sequence length="74" mass="7793">MPRGTTRGRSAGNAARGSVRGGASHGRGTFTSARIPTPPTSDGLILETQSRVRQQERITLASESKDDKALGPPY</sequence>
<name>A0A4S8L4Z6_DENBC</name>
<accession>A0A4S8L4Z6</accession>
<dbReference type="Proteomes" id="UP000297245">
    <property type="component" value="Unassembled WGS sequence"/>
</dbReference>
<evidence type="ECO:0000313" key="2">
    <source>
        <dbReference type="EMBL" id="THU83403.1"/>
    </source>
</evidence>
<proteinExistence type="predicted"/>
<gene>
    <name evidence="2" type="ORF">K435DRAFT_871319</name>
</gene>
<evidence type="ECO:0000256" key="1">
    <source>
        <dbReference type="SAM" id="MobiDB-lite"/>
    </source>
</evidence>
<reference evidence="2 3" key="1">
    <citation type="journal article" date="2019" name="Nat. Ecol. Evol.">
        <title>Megaphylogeny resolves global patterns of mushroom evolution.</title>
        <authorList>
            <person name="Varga T."/>
            <person name="Krizsan K."/>
            <person name="Foldi C."/>
            <person name="Dima B."/>
            <person name="Sanchez-Garcia M."/>
            <person name="Sanchez-Ramirez S."/>
            <person name="Szollosi G.J."/>
            <person name="Szarkandi J.G."/>
            <person name="Papp V."/>
            <person name="Albert L."/>
            <person name="Andreopoulos W."/>
            <person name="Angelini C."/>
            <person name="Antonin V."/>
            <person name="Barry K.W."/>
            <person name="Bougher N.L."/>
            <person name="Buchanan P."/>
            <person name="Buyck B."/>
            <person name="Bense V."/>
            <person name="Catcheside P."/>
            <person name="Chovatia M."/>
            <person name="Cooper J."/>
            <person name="Damon W."/>
            <person name="Desjardin D."/>
            <person name="Finy P."/>
            <person name="Geml J."/>
            <person name="Haridas S."/>
            <person name="Hughes K."/>
            <person name="Justo A."/>
            <person name="Karasinski D."/>
            <person name="Kautmanova I."/>
            <person name="Kiss B."/>
            <person name="Kocsube S."/>
            <person name="Kotiranta H."/>
            <person name="LaButti K.M."/>
            <person name="Lechner B.E."/>
            <person name="Liimatainen K."/>
            <person name="Lipzen A."/>
            <person name="Lukacs Z."/>
            <person name="Mihaltcheva S."/>
            <person name="Morgado L.N."/>
            <person name="Niskanen T."/>
            <person name="Noordeloos M.E."/>
            <person name="Ohm R.A."/>
            <person name="Ortiz-Santana B."/>
            <person name="Ovrebo C."/>
            <person name="Racz N."/>
            <person name="Riley R."/>
            <person name="Savchenko A."/>
            <person name="Shiryaev A."/>
            <person name="Soop K."/>
            <person name="Spirin V."/>
            <person name="Szebenyi C."/>
            <person name="Tomsovsky M."/>
            <person name="Tulloss R.E."/>
            <person name="Uehling J."/>
            <person name="Grigoriev I.V."/>
            <person name="Vagvolgyi C."/>
            <person name="Papp T."/>
            <person name="Martin F.M."/>
            <person name="Miettinen O."/>
            <person name="Hibbett D.S."/>
            <person name="Nagy L.G."/>
        </authorList>
    </citation>
    <scope>NUCLEOTIDE SEQUENCE [LARGE SCALE GENOMIC DNA]</scope>
    <source>
        <strain evidence="2 3">CBS 962.96</strain>
    </source>
</reference>
<protein>
    <submittedName>
        <fullName evidence="2">Uncharacterized protein</fullName>
    </submittedName>
</protein>
<organism evidence="2 3">
    <name type="scientific">Dendrothele bispora (strain CBS 962.96)</name>
    <dbReference type="NCBI Taxonomy" id="1314807"/>
    <lineage>
        <taxon>Eukaryota</taxon>
        <taxon>Fungi</taxon>
        <taxon>Dikarya</taxon>
        <taxon>Basidiomycota</taxon>
        <taxon>Agaricomycotina</taxon>
        <taxon>Agaricomycetes</taxon>
        <taxon>Agaricomycetidae</taxon>
        <taxon>Agaricales</taxon>
        <taxon>Agaricales incertae sedis</taxon>
        <taxon>Dendrothele</taxon>
    </lineage>
</organism>
<feature type="region of interest" description="Disordered" evidence="1">
    <location>
        <begin position="1"/>
        <end position="74"/>
    </location>
</feature>
<feature type="compositionally biased region" description="Basic and acidic residues" evidence="1">
    <location>
        <begin position="63"/>
        <end position="74"/>
    </location>
</feature>